<dbReference type="Proteomes" id="UP000215027">
    <property type="component" value="Chromosome I"/>
</dbReference>
<dbReference type="KEGG" id="pbf:CFX0092_A2851"/>
<evidence type="ECO:0000313" key="2">
    <source>
        <dbReference type="Proteomes" id="UP000215027"/>
    </source>
</evidence>
<dbReference type="RefSeq" id="WP_095044023.1">
    <property type="nucleotide sequence ID" value="NZ_LN890655.1"/>
</dbReference>
<dbReference type="EMBL" id="LN890655">
    <property type="protein sequence ID" value="CUS04729.2"/>
    <property type="molecule type" value="Genomic_DNA"/>
</dbReference>
<accession>A0A160T5G9</accession>
<proteinExistence type="predicted"/>
<dbReference type="OrthoDB" id="68125at2"/>
<evidence type="ECO:0008006" key="3">
    <source>
        <dbReference type="Google" id="ProtNLM"/>
    </source>
</evidence>
<protein>
    <recommendedName>
        <fullName evidence="3">DinB-like domain-containing protein</fullName>
    </recommendedName>
</protein>
<gene>
    <name evidence="1" type="ORF">CFX0092_A2851</name>
</gene>
<dbReference type="AlphaFoldDB" id="A0A160T5G9"/>
<name>A0A160T5G9_9CHLR</name>
<keyword evidence="2" id="KW-1185">Reference proteome</keyword>
<dbReference type="SUPFAM" id="SSF109854">
    <property type="entry name" value="DinB/YfiT-like putative metalloenzymes"/>
    <property type="match status" value="1"/>
</dbReference>
<reference evidence="1" key="1">
    <citation type="submission" date="2016-01" db="EMBL/GenBank/DDBJ databases">
        <authorList>
            <person name="Mcilroy J.S."/>
            <person name="Karst M S."/>
            <person name="Albertsen M."/>
        </authorList>
    </citation>
    <scope>NUCLEOTIDE SEQUENCE</scope>
    <source>
        <strain evidence="1">Cfx-K</strain>
    </source>
</reference>
<sequence length="158" mass="17689">MTVTIPQERFTYTLFGLLSETFESVHGIYLDRGTSLFETLDGISAGQASRASSGRCATLAAQVNHVRFYLDILEGYMLEAPQKDVDWQSSWQVGAVSAEEWESLKMSLRESYARVRRTMEGFDSWDSDHRVGGAVAIVVHTAHHLGEIRQMLCVLGDE</sequence>
<dbReference type="InterPro" id="IPR034660">
    <property type="entry name" value="DinB/YfiT-like"/>
</dbReference>
<evidence type="ECO:0000313" key="1">
    <source>
        <dbReference type="EMBL" id="CUS04729.2"/>
    </source>
</evidence>
<organism evidence="1 2">
    <name type="scientific">Candidatus Promineifilum breve</name>
    <dbReference type="NCBI Taxonomy" id="1806508"/>
    <lineage>
        <taxon>Bacteria</taxon>
        <taxon>Bacillati</taxon>
        <taxon>Chloroflexota</taxon>
        <taxon>Ardenticatenia</taxon>
        <taxon>Candidatus Promineifilales</taxon>
        <taxon>Candidatus Promineifilaceae</taxon>
        <taxon>Candidatus Promineifilum</taxon>
    </lineage>
</organism>